<protein>
    <recommendedName>
        <fullName evidence="8">Zn(2)-C6 fungal-type domain-containing protein</fullName>
    </recommendedName>
</protein>
<dbReference type="GO" id="GO:0006351">
    <property type="term" value="P:DNA-templated transcription"/>
    <property type="evidence" value="ECO:0007669"/>
    <property type="project" value="InterPro"/>
</dbReference>
<dbReference type="STRING" id="1220924.W2S212"/>
<keyword evidence="2" id="KW-0479">Metal-binding</keyword>
<keyword evidence="6" id="KW-0539">Nucleus</keyword>
<name>W2S212_CYPE1</name>
<evidence type="ECO:0000256" key="7">
    <source>
        <dbReference type="SAM" id="MobiDB-lite"/>
    </source>
</evidence>
<accession>W2S212</accession>
<feature type="region of interest" description="Disordered" evidence="7">
    <location>
        <begin position="93"/>
        <end position="116"/>
    </location>
</feature>
<evidence type="ECO:0000256" key="3">
    <source>
        <dbReference type="ARBA" id="ARBA00023015"/>
    </source>
</evidence>
<organism evidence="9 10">
    <name type="scientific">Cyphellophora europaea (strain CBS 101466)</name>
    <name type="common">Phialophora europaea</name>
    <dbReference type="NCBI Taxonomy" id="1220924"/>
    <lineage>
        <taxon>Eukaryota</taxon>
        <taxon>Fungi</taxon>
        <taxon>Dikarya</taxon>
        <taxon>Ascomycota</taxon>
        <taxon>Pezizomycotina</taxon>
        <taxon>Eurotiomycetes</taxon>
        <taxon>Chaetothyriomycetidae</taxon>
        <taxon>Chaetothyriales</taxon>
        <taxon>Cyphellophoraceae</taxon>
        <taxon>Cyphellophora</taxon>
    </lineage>
</organism>
<evidence type="ECO:0000256" key="2">
    <source>
        <dbReference type="ARBA" id="ARBA00022723"/>
    </source>
</evidence>
<dbReference type="VEuPathDB" id="FungiDB:HMPREF1541_01880"/>
<dbReference type="AlphaFoldDB" id="W2S212"/>
<dbReference type="GO" id="GO:0005634">
    <property type="term" value="C:nucleus"/>
    <property type="evidence" value="ECO:0007669"/>
    <property type="project" value="UniProtKB-SubCell"/>
</dbReference>
<dbReference type="CDD" id="cd00067">
    <property type="entry name" value="GAL4"/>
    <property type="match status" value="1"/>
</dbReference>
<evidence type="ECO:0000256" key="6">
    <source>
        <dbReference type="ARBA" id="ARBA00023242"/>
    </source>
</evidence>
<feature type="domain" description="Zn(2)-C6 fungal-type" evidence="8">
    <location>
        <begin position="61"/>
        <end position="91"/>
    </location>
</feature>
<feature type="region of interest" description="Disordered" evidence="7">
    <location>
        <begin position="148"/>
        <end position="193"/>
    </location>
</feature>
<dbReference type="HOGENOM" id="CLU_008335_0_0_1"/>
<dbReference type="InParanoid" id="W2S212"/>
<evidence type="ECO:0000256" key="5">
    <source>
        <dbReference type="ARBA" id="ARBA00023163"/>
    </source>
</evidence>
<dbReference type="PANTHER" id="PTHR47338:SF11">
    <property type="entry name" value="ZN(II)2CYS6 TRANSCRIPTION FACTOR (EUROFUNG)"/>
    <property type="match status" value="1"/>
</dbReference>
<dbReference type="PROSITE" id="PS00463">
    <property type="entry name" value="ZN2_CY6_FUNGAL_1"/>
    <property type="match status" value="1"/>
</dbReference>
<dbReference type="OrthoDB" id="5426798at2759"/>
<keyword evidence="3" id="KW-0805">Transcription regulation</keyword>
<dbReference type="SUPFAM" id="SSF57701">
    <property type="entry name" value="Zn2/Cys6 DNA-binding domain"/>
    <property type="match status" value="1"/>
</dbReference>
<dbReference type="GO" id="GO:0003677">
    <property type="term" value="F:DNA binding"/>
    <property type="evidence" value="ECO:0007669"/>
    <property type="project" value="UniProtKB-KW"/>
</dbReference>
<dbReference type="GO" id="GO:0008270">
    <property type="term" value="F:zinc ion binding"/>
    <property type="evidence" value="ECO:0007669"/>
    <property type="project" value="InterPro"/>
</dbReference>
<dbReference type="RefSeq" id="XP_008714458.1">
    <property type="nucleotide sequence ID" value="XM_008716236.1"/>
</dbReference>
<dbReference type="GO" id="GO:0000981">
    <property type="term" value="F:DNA-binding transcription factor activity, RNA polymerase II-specific"/>
    <property type="evidence" value="ECO:0007669"/>
    <property type="project" value="InterPro"/>
</dbReference>
<dbReference type="InterPro" id="IPR050815">
    <property type="entry name" value="TF_fung"/>
</dbReference>
<dbReference type="Proteomes" id="UP000030752">
    <property type="component" value="Unassembled WGS sequence"/>
</dbReference>
<evidence type="ECO:0000259" key="8">
    <source>
        <dbReference type="PROSITE" id="PS50048"/>
    </source>
</evidence>
<dbReference type="Gene3D" id="4.10.240.10">
    <property type="entry name" value="Zn(2)-C6 fungal-type DNA-binding domain"/>
    <property type="match status" value="1"/>
</dbReference>
<dbReference type="InterPro" id="IPR001138">
    <property type="entry name" value="Zn2Cys6_DnaBD"/>
</dbReference>
<evidence type="ECO:0000313" key="10">
    <source>
        <dbReference type="Proteomes" id="UP000030752"/>
    </source>
</evidence>
<dbReference type="PROSITE" id="PS50048">
    <property type="entry name" value="ZN2_CY6_FUNGAL_2"/>
    <property type="match status" value="1"/>
</dbReference>
<dbReference type="InterPro" id="IPR007219">
    <property type="entry name" value="XnlR_reg_dom"/>
</dbReference>
<dbReference type="GeneID" id="19969219"/>
<evidence type="ECO:0000256" key="4">
    <source>
        <dbReference type="ARBA" id="ARBA00023125"/>
    </source>
</evidence>
<gene>
    <name evidence="9" type="ORF">HMPREF1541_01880</name>
</gene>
<keyword evidence="4" id="KW-0238">DNA-binding</keyword>
<sequence>MGFRENAHSKVVVREDLVEGKGLCYIYSDNTHCPKSVNGDIVNPKWGTTKAGKPRKRLGQACNTCREKKIRCDPQIPKCAQCQKFGRECKFEPGVRGSQRSTRGSSPGDAPSLQERRNSIFHDRHGSETSAGQTSATRSSINVDHLLSPASTHSLGSHESPPGKRRKFSTSPNIDSRPVATPRPVPNDRTFSPNVDPFSCDPQMTMHYIGSFLTNFNGNLYQIFPTDKFVAWLQNAAAKSSSDMLLMYTMMAFGTIFAAAPSVEERQHDRDVFLRIVDEAMNRQSSRPSLQMVQSLVLLSLLRFSRGQLEESRELCTSAMRLGTDIGLSRERIESVEPYFGLDAHTSDECRRRTFWVAYIVDTLLQYYVAWQGRPISVDCKLQVPCSQTQYDDGSIPQLPVAEFHGLDPHDIPLDNGSSVLTKLVGGIAILRDIVSWVKCLKDMDVSQIQASQQDFQDQINWRLAAWKQKVTGMTQAEEDRKLAEGKKVDPDELLIVYHLGKMVLHRHVRHEFMTRQQVEMNCREVRSHAYALLQLLHTLHERSNFDERTPLTACPVAGYAAFVAVDIITAAGSMSSVLESSAEDIYDGLHHERMDTGAHDTFMDLVPTASEALVNLGQYWDTARRQGELVTSRFQTVLMAAKTGSSSQKAAYFIRNSFCSPFGMDMDVIYGITKLALFKALGMGDRVRNQFDLYEIQG</sequence>
<dbReference type="eggNOG" id="ENOG502QU1D">
    <property type="taxonomic scope" value="Eukaryota"/>
</dbReference>
<dbReference type="InterPro" id="IPR036864">
    <property type="entry name" value="Zn2-C6_fun-type_DNA-bd_sf"/>
</dbReference>
<comment type="subcellular location">
    <subcellularLocation>
        <location evidence="1">Nucleus</location>
    </subcellularLocation>
</comment>
<keyword evidence="10" id="KW-1185">Reference proteome</keyword>
<dbReference type="Pfam" id="PF04082">
    <property type="entry name" value="Fungal_trans"/>
    <property type="match status" value="1"/>
</dbReference>
<dbReference type="PANTHER" id="PTHR47338">
    <property type="entry name" value="ZN(II)2CYS6 TRANSCRIPTION FACTOR (EUROFUNG)-RELATED"/>
    <property type="match status" value="1"/>
</dbReference>
<dbReference type="CDD" id="cd12148">
    <property type="entry name" value="fungal_TF_MHR"/>
    <property type="match status" value="1"/>
</dbReference>
<dbReference type="Pfam" id="PF00172">
    <property type="entry name" value="Zn_clus"/>
    <property type="match status" value="1"/>
</dbReference>
<evidence type="ECO:0000313" key="9">
    <source>
        <dbReference type="EMBL" id="ETN42722.1"/>
    </source>
</evidence>
<evidence type="ECO:0000256" key="1">
    <source>
        <dbReference type="ARBA" id="ARBA00004123"/>
    </source>
</evidence>
<dbReference type="SMART" id="SM00066">
    <property type="entry name" value="GAL4"/>
    <property type="match status" value="1"/>
</dbReference>
<proteinExistence type="predicted"/>
<reference evidence="9 10" key="1">
    <citation type="submission" date="2013-03" db="EMBL/GenBank/DDBJ databases">
        <title>The Genome Sequence of Phialophora europaea CBS 101466.</title>
        <authorList>
            <consortium name="The Broad Institute Genomics Platform"/>
            <person name="Cuomo C."/>
            <person name="de Hoog S."/>
            <person name="Gorbushina A."/>
            <person name="Walker B."/>
            <person name="Young S.K."/>
            <person name="Zeng Q."/>
            <person name="Gargeya S."/>
            <person name="Fitzgerald M."/>
            <person name="Haas B."/>
            <person name="Abouelleil A."/>
            <person name="Allen A.W."/>
            <person name="Alvarado L."/>
            <person name="Arachchi H.M."/>
            <person name="Berlin A.M."/>
            <person name="Chapman S.B."/>
            <person name="Gainer-Dewar J."/>
            <person name="Goldberg J."/>
            <person name="Griggs A."/>
            <person name="Gujja S."/>
            <person name="Hansen M."/>
            <person name="Howarth C."/>
            <person name="Imamovic A."/>
            <person name="Ireland A."/>
            <person name="Larimer J."/>
            <person name="McCowan C."/>
            <person name="Murphy C."/>
            <person name="Pearson M."/>
            <person name="Poon T.W."/>
            <person name="Priest M."/>
            <person name="Roberts A."/>
            <person name="Saif S."/>
            <person name="Shea T."/>
            <person name="Sisk P."/>
            <person name="Sykes S."/>
            <person name="Wortman J."/>
            <person name="Nusbaum C."/>
            <person name="Birren B."/>
        </authorList>
    </citation>
    <scope>NUCLEOTIDE SEQUENCE [LARGE SCALE GENOMIC DNA]</scope>
    <source>
        <strain evidence="9 10">CBS 101466</strain>
    </source>
</reference>
<dbReference type="EMBL" id="KB822718">
    <property type="protein sequence ID" value="ETN42722.1"/>
    <property type="molecule type" value="Genomic_DNA"/>
</dbReference>
<keyword evidence="5" id="KW-0804">Transcription</keyword>